<dbReference type="InterPro" id="IPR026030">
    <property type="entry name" value="Pur-cyt_permease_Fcy2/21/22"/>
</dbReference>
<organism evidence="9 10">
    <name type="scientific">Gluconacetobacter tumulisoli</name>
    <dbReference type="NCBI Taxonomy" id="1286189"/>
    <lineage>
        <taxon>Bacteria</taxon>
        <taxon>Pseudomonadati</taxon>
        <taxon>Pseudomonadota</taxon>
        <taxon>Alphaproteobacteria</taxon>
        <taxon>Acetobacterales</taxon>
        <taxon>Acetobacteraceae</taxon>
        <taxon>Gluconacetobacter</taxon>
    </lineage>
</organism>
<feature type="transmembrane region" description="Helical" evidence="8">
    <location>
        <begin position="424"/>
        <end position="444"/>
    </location>
</feature>
<dbReference type="AlphaFoldDB" id="A0A7W4PL45"/>
<feature type="transmembrane region" description="Helical" evidence="8">
    <location>
        <begin position="227"/>
        <end position="251"/>
    </location>
</feature>
<comment type="caution">
    <text evidence="9">The sequence shown here is derived from an EMBL/GenBank/DDBJ whole genome shotgun (WGS) entry which is preliminary data.</text>
</comment>
<feature type="transmembrane region" description="Helical" evidence="8">
    <location>
        <begin position="263"/>
        <end position="284"/>
    </location>
</feature>
<name>A0A7W4PL45_9PROT</name>
<evidence type="ECO:0000256" key="6">
    <source>
        <dbReference type="ARBA" id="ARBA00023136"/>
    </source>
</evidence>
<feature type="transmembrane region" description="Helical" evidence="8">
    <location>
        <begin position="315"/>
        <end position="334"/>
    </location>
</feature>
<evidence type="ECO:0000256" key="3">
    <source>
        <dbReference type="ARBA" id="ARBA00022448"/>
    </source>
</evidence>
<dbReference type="Gene3D" id="1.10.4160.10">
    <property type="entry name" value="Hydantoin permease"/>
    <property type="match status" value="1"/>
</dbReference>
<accession>A0A7W4PL45</accession>
<gene>
    <name evidence="9" type="ORF">HLH28_11140</name>
</gene>
<keyword evidence="4 8" id="KW-0812">Transmembrane</keyword>
<evidence type="ECO:0000256" key="5">
    <source>
        <dbReference type="ARBA" id="ARBA00022989"/>
    </source>
</evidence>
<feature type="transmembrane region" description="Helical" evidence="8">
    <location>
        <begin position="158"/>
        <end position="176"/>
    </location>
</feature>
<keyword evidence="6 7" id="KW-0472">Membrane</keyword>
<feature type="transmembrane region" description="Helical" evidence="8">
    <location>
        <begin position="128"/>
        <end position="152"/>
    </location>
</feature>
<evidence type="ECO:0000256" key="1">
    <source>
        <dbReference type="ARBA" id="ARBA00004141"/>
    </source>
</evidence>
<protein>
    <submittedName>
        <fullName evidence="9">Cytosine permease</fullName>
    </submittedName>
</protein>
<dbReference type="RefSeq" id="WP_182958987.1">
    <property type="nucleotide sequence ID" value="NZ_JABEQM010000008.1"/>
</dbReference>
<evidence type="ECO:0000313" key="9">
    <source>
        <dbReference type="EMBL" id="MBB2202117.1"/>
    </source>
</evidence>
<keyword evidence="3 7" id="KW-0813">Transport</keyword>
<feature type="transmembrane region" description="Helical" evidence="8">
    <location>
        <begin position="23"/>
        <end position="43"/>
    </location>
</feature>
<comment type="similarity">
    <text evidence="2 7">Belongs to the purine-cytosine permease (2.A.39) family.</text>
</comment>
<dbReference type="Proteomes" id="UP000578030">
    <property type="component" value="Unassembled WGS sequence"/>
</dbReference>
<comment type="subcellular location">
    <subcellularLocation>
        <location evidence="1">Membrane</location>
        <topology evidence="1">Multi-pass membrane protein</topology>
    </subcellularLocation>
</comment>
<feature type="transmembrane region" description="Helical" evidence="8">
    <location>
        <begin position="188"/>
        <end position="207"/>
    </location>
</feature>
<evidence type="ECO:0000256" key="4">
    <source>
        <dbReference type="ARBA" id="ARBA00022692"/>
    </source>
</evidence>
<dbReference type="GO" id="GO:0005886">
    <property type="term" value="C:plasma membrane"/>
    <property type="evidence" value="ECO:0007669"/>
    <property type="project" value="TreeGrafter"/>
</dbReference>
<proteinExistence type="inferred from homology"/>
<feature type="transmembrane region" description="Helical" evidence="8">
    <location>
        <begin position="340"/>
        <end position="361"/>
    </location>
</feature>
<sequence length="465" mass="49249">MIEENSIGFVPLDRRHGQVRDLFTLWFTTNIAPLGVMTGAMAVQVYGLSVPWAVSAIIPGHLVGALVLGACSAQGPQMGLAQMIQGRGQFGRYGALLVVTFAMLLYLGFFTSNIVLASRSIHTMAPAVGLSPGAAGAALAAAGIGILGYRVIHVLNRIGIWFMGAALIVAALMIIHRMPAVVWWRNDVTLVGWLSMFSLAAVWHISFCCYTSDYSRYLPPDVGIRGPLLASFLGAAAGAAASFIFGVLVVADVPAGMDPMEAAGTETGVVGTVLMVLFILNIISHNALNIYGAVLSIITMIQTVLARWRPGRTARVVLSVLVLGGCLAVAMLSADSFVPRFIRVVISLLMVLSPWAAINIFDFYVLKRGKYDIASFFRADGGIYGLINLPASGAYVAGIIVQIPFLSGSFYTGPIARRLGGMDIGWLVAPVVTIGVHVLLRAAARTPIEITEAGSRTSGSRISRG</sequence>
<feature type="transmembrane region" description="Helical" evidence="8">
    <location>
        <begin position="382"/>
        <end position="404"/>
    </location>
</feature>
<dbReference type="EMBL" id="JABEQM010000008">
    <property type="protein sequence ID" value="MBB2202117.1"/>
    <property type="molecule type" value="Genomic_DNA"/>
</dbReference>
<keyword evidence="5 8" id="KW-1133">Transmembrane helix</keyword>
<feature type="transmembrane region" description="Helical" evidence="8">
    <location>
        <begin position="90"/>
        <end position="116"/>
    </location>
</feature>
<evidence type="ECO:0000256" key="7">
    <source>
        <dbReference type="PIRNR" id="PIRNR002744"/>
    </source>
</evidence>
<evidence type="ECO:0000313" key="10">
    <source>
        <dbReference type="Proteomes" id="UP000578030"/>
    </source>
</evidence>
<dbReference type="GO" id="GO:0022857">
    <property type="term" value="F:transmembrane transporter activity"/>
    <property type="evidence" value="ECO:0007669"/>
    <property type="project" value="InterPro"/>
</dbReference>
<feature type="transmembrane region" description="Helical" evidence="8">
    <location>
        <begin position="50"/>
        <end position="70"/>
    </location>
</feature>
<evidence type="ECO:0000256" key="2">
    <source>
        <dbReference type="ARBA" id="ARBA00008974"/>
    </source>
</evidence>
<reference evidence="9 10" key="1">
    <citation type="submission" date="2020-04" db="EMBL/GenBank/DDBJ databases">
        <title>Description of novel Gluconacetobacter.</title>
        <authorList>
            <person name="Sombolestani A."/>
        </authorList>
    </citation>
    <scope>NUCLEOTIDE SEQUENCE [LARGE SCALE GENOMIC DNA]</scope>
    <source>
        <strain evidence="9 10">LMG 27802</strain>
    </source>
</reference>
<dbReference type="InterPro" id="IPR001248">
    <property type="entry name" value="Pur-cyt_permease"/>
</dbReference>
<dbReference type="PANTHER" id="PTHR31806:SF1">
    <property type="entry name" value="PURINE-CYTOSINE PERMEASE FCY2-RELATED"/>
    <property type="match status" value="1"/>
</dbReference>
<dbReference type="PIRSF" id="PIRSF002744">
    <property type="entry name" value="Pur-cyt_permease"/>
    <property type="match status" value="1"/>
</dbReference>
<dbReference type="PANTHER" id="PTHR31806">
    <property type="entry name" value="PURINE-CYTOSINE PERMEASE FCY2-RELATED"/>
    <property type="match status" value="1"/>
</dbReference>
<keyword evidence="10" id="KW-1185">Reference proteome</keyword>
<dbReference type="Pfam" id="PF02133">
    <property type="entry name" value="Transp_cyt_pur"/>
    <property type="match status" value="1"/>
</dbReference>
<evidence type="ECO:0000256" key="8">
    <source>
        <dbReference type="SAM" id="Phobius"/>
    </source>
</evidence>